<evidence type="ECO:0000256" key="7">
    <source>
        <dbReference type="ARBA" id="ARBA00022918"/>
    </source>
</evidence>
<dbReference type="PANTHER" id="PTHR37984">
    <property type="entry name" value="PROTEIN CBG26694"/>
    <property type="match status" value="1"/>
</dbReference>
<comment type="caution">
    <text evidence="11">The sequence shown here is derived from an EMBL/GenBank/DDBJ whole genome shotgun (WGS) entry which is preliminary data.</text>
</comment>
<feature type="region of interest" description="Disordered" evidence="8">
    <location>
        <begin position="1"/>
        <end position="33"/>
    </location>
</feature>
<dbReference type="EC" id="2.7.7.49" evidence="1"/>
<dbReference type="InterPro" id="IPR041373">
    <property type="entry name" value="RT_RNaseH"/>
</dbReference>
<evidence type="ECO:0000259" key="9">
    <source>
        <dbReference type="Pfam" id="PF00078"/>
    </source>
</evidence>
<feature type="domain" description="Reverse transcriptase" evidence="9">
    <location>
        <begin position="804"/>
        <end position="884"/>
    </location>
</feature>
<protein>
    <recommendedName>
        <fullName evidence="1">RNA-directed DNA polymerase</fullName>
        <ecNumber evidence="1">2.7.7.49</ecNumber>
    </recommendedName>
</protein>
<dbReference type="GO" id="GO:0016787">
    <property type="term" value="F:hydrolase activity"/>
    <property type="evidence" value="ECO:0007669"/>
    <property type="project" value="UniProtKB-KW"/>
</dbReference>
<evidence type="ECO:0000256" key="1">
    <source>
        <dbReference type="ARBA" id="ARBA00012493"/>
    </source>
</evidence>
<organism evidence="11">
    <name type="scientific">Tanacetum cinerariifolium</name>
    <name type="common">Dalmatian daisy</name>
    <name type="synonym">Chrysanthemum cinerariifolium</name>
    <dbReference type="NCBI Taxonomy" id="118510"/>
    <lineage>
        <taxon>Eukaryota</taxon>
        <taxon>Viridiplantae</taxon>
        <taxon>Streptophyta</taxon>
        <taxon>Embryophyta</taxon>
        <taxon>Tracheophyta</taxon>
        <taxon>Spermatophyta</taxon>
        <taxon>Magnoliopsida</taxon>
        <taxon>eudicotyledons</taxon>
        <taxon>Gunneridae</taxon>
        <taxon>Pentapetalae</taxon>
        <taxon>asterids</taxon>
        <taxon>campanulids</taxon>
        <taxon>Asterales</taxon>
        <taxon>Asteraceae</taxon>
        <taxon>Asteroideae</taxon>
        <taxon>Anthemideae</taxon>
        <taxon>Anthemidinae</taxon>
        <taxon>Tanacetum</taxon>
    </lineage>
</organism>
<dbReference type="InterPro" id="IPR043502">
    <property type="entry name" value="DNA/RNA_pol_sf"/>
</dbReference>
<dbReference type="InterPro" id="IPR050951">
    <property type="entry name" value="Retrovirus_Pol_polyprotein"/>
</dbReference>
<feature type="compositionally biased region" description="Low complexity" evidence="8">
    <location>
        <begin position="1"/>
        <end position="25"/>
    </location>
</feature>
<dbReference type="FunFam" id="3.10.20.370:FF:000001">
    <property type="entry name" value="Retrovirus-related Pol polyprotein from transposon 17.6-like protein"/>
    <property type="match status" value="1"/>
</dbReference>
<dbReference type="CDD" id="cd00303">
    <property type="entry name" value="retropepsin_like"/>
    <property type="match status" value="1"/>
</dbReference>
<dbReference type="InterPro" id="IPR043128">
    <property type="entry name" value="Rev_trsase/Diguanyl_cyclase"/>
</dbReference>
<reference evidence="11" key="1">
    <citation type="journal article" date="2019" name="Sci. Rep.">
        <title>Draft genome of Tanacetum cinerariifolium, the natural source of mosquito coil.</title>
        <authorList>
            <person name="Yamashiro T."/>
            <person name="Shiraishi A."/>
            <person name="Satake H."/>
            <person name="Nakayama K."/>
        </authorList>
    </citation>
    <scope>NUCLEOTIDE SEQUENCE</scope>
</reference>
<evidence type="ECO:0000256" key="5">
    <source>
        <dbReference type="ARBA" id="ARBA00022759"/>
    </source>
</evidence>
<evidence type="ECO:0000259" key="10">
    <source>
        <dbReference type="Pfam" id="PF17917"/>
    </source>
</evidence>
<dbReference type="Pfam" id="PF17917">
    <property type="entry name" value="RT_RNaseH"/>
    <property type="match status" value="1"/>
</dbReference>
<dbReference type="InterPro" id="IPR000477">
    <property type="entry name" value="RT_dom"/>
</dbReference>
<dbReference type="AlphaFoldDB" id="A0A699GYS2"/>
<dbReference type="CDD" id="cd09274">
    <property type="entry name" value="RNase_HI_RT_Ty3"/>
    <property type="match status" value="1"/>
</dbReference>
<evidence type="ECO:0000313" key="11">
    <source>
        <dbReference type="EMBL" id="GEV99593.1"/>
    </source>
</evidence>
<evidence type="ECO:0000256" key="4">
    <source>
        <dbReference type="ARBA" id="ARBA00022722"/>
    </source>
</evidence>
<dbReference type="PANTHER" id="PTHR37984:SF5">
    <property type="entry name" value="PROTEIN NYNRIN-LIKE"/>
    <property type="match status" value="1"/>
</dbReference>
<dbReference type="EMBL" id="BKCJ010041389">
    <property type="protein sequence ID" value="GEV99593.1"/>
    <property type="molecule type" value="Genomic_DNA"/>
</dbReference>
<name>A0A699GYS2_TANCI</name>
<dbReference type="GO" id="GO:0004519">
    <property type="term" value="F:endonuclease activity"/>
    <property type="evidence" value="ECO:0007669"/>
    <property type="project" value="UniProtKB-KW"/>
</dbReference>
<keyword evidence="3" id="KW-0548">Nucleotidyltransferase</keyword>
<evidence type="ECO:0000256" key="8">
    <source>
        <dbReference type="SAM" id="MobiDB-lite"/>
    </source>
</evidence>
<keyword evidence="7 11" id="KW-0695">RNA-directed DNA polymerase</keyword>
<dbReference type="GO" id="GO:0003964">
    <property type="term" value="F:RNA-directed DNA polymerase activity"/>
    <property type="evidence" value="ECO:0007669"/>
    <property type="project" value="UniProtKB-KW"/>
</dbReference>
<keyword evidence="5" id="KW-0255">Endonuclease</keyword>
<dbReference type="Gene3D" id="3.30.70.270">
    <property type="match status" value="2"/>
</dbReference>
<dbReference type="CDD" id="cd01647">
    <property type="entry name" value="RT_LTR"/>
    <property type="match status" value="1"/>
</dbReference>
<evidence type="ECO:0000256" key="6">
    <source>
        <dbReference type="ARBA" id="ARBA00022801"/>
    </source>
</evidence>
<evidence type="ECO:0000256" key="2">
    <source>
        <dbReference type="ARBA" id="ARBA00022679"/>
    </source>
</evidence>
<dbReference type="SUPFAM" id="SSF56672">
    <property type="entry name" value="DNA/RNA polymerases"/>
    <property type="match status" value="1"/>
</dbReference>
<keyword evidence="4" id="KW-0540">Nuclease</keyword>
<keyword evidence="2" id="KW-0808">Transferase</keyword>
<dbReference type="Gene3D" id="2.40.70.10">
    <property type="entry name" value="Acid Proteases"/>
    <property type="match status" value="1"/>
</dbReference>
<gene>
    <name evidence="11" type="ORF">Tci_171570</name>
</gene>
<keyword evidence="6" id="KW-0378">Hydrolase</keyword>
<sequence length="1083" mass="122989">MQIRSSSRLVSNPSSNPTPSTNPNPKGRNRRRSKQRIEEFNLEELSPPIVTMADQRTMAQLLQAPFEDAIVVPAITADNFELKHGLLTLVQNKQFFGHDKEDPHAHIRYFNKITSTLKFPNVLNMSIKLMLFHFPSRVQPGFGWRKNPLDRFLLGMIFEAWDGFKDLFRACPHHALNWKDQDSLNSAAGGNFLDKMPRECLAITESKSKVCYSRNKPVVAKVSTNTSTSSISPDVAELKDMVKALLLDKKNQNQAPATVKAVEESCVTCGGAHSYRNCLATDGNVYRDNIQEFISQASVVNYNQANTSYRLPMMSNQIRPPGFPPVPNKVVENEPDATKDTVTPPNNESTEDIQPLVVLTESLILTSEPVNSLTIKPIASPVIAPRPNQRPSIPYPSRLQDQKLRDKANDQREKFSQIFKDLNFNISFVDALILMPKFGPSIKILMTNKDKLCELARTLLNAHFSMVLLKKLPKKLGDPGKFLISCDFLEKAECLALADFGASINRMPLSVWDQLSLPDLSLTCMTLELVGRSISRSVGVVEDVYVKVDIFHFLTDFIVIDFDVNPRVPLILGRSFLKTERALIDVFEGELTLCVGKDAITFNLDQTSRYSANYNDMTAKRIDVIDMACEEYSQNLLGFSNVIASGNPTPYYDLIVSTTSLTLTPFENSDFLLQEVDAFLALEDDPTSPKVDQSYLDSEGDILLLEAFLNDDPSLPPPNQGNYLPEVRKELKICEAKYDKSSIDEPLEVKLKDLPPHLEYVFLEGDDKLPVIIEKDLSIEDNADLITVLKSHKRAIAWKLSNIKDQEKTIFTCPYRTFTYRRMPFGLCNAPGTFQRCMMAIFHDMIEKTMEVFMDDFSVFGNSFQSCLSHLERMLKRIEVDKAKVDVITKLPHPTIVKGIRSFLGHAVFYRRFIKDFCKIARPMTRLLKKDTLFIFFKECVEAFQTLKRKLTEAPILIAPDWNMPFELMCDASDFAISAVLGQRQDKHFRPIHYASKTMTEVESNYTITEKEMLAVVYAFKKFRFYLFMNKSILYTDHSALKYLFAKKDSKAGLLRWVLLLQEFTFKVIDTKGVENLAADHLS</sequence>
<dbReference type="FunFam" id="3.30.70.270:FF:000020">
    <property type="entry name" value="Transposon Tf2-6 polyprotein-like Protein"/>
    <property type="match status" value="1"/>
</dbReference>
<dbReference type="Pfam" id="PF00078">
    <property type="entry name" value="RVT_1"/>
    <property type="match status" value="1"/>
</dbReference>
<evidence type="ECO:0000256" key="3">
    <source>
        <dbReference type="ARBA" id="ARBA00022695"/>
    </source>
</evidence>
<dbReference type="InterPro" id="IPR021109">
    <property type="entry name" value="Peptidase_aspartic_dom_sf"/>
</dbReference>
<proteinExistence type="predicted"/>
<feature type="domain" description="Reverse transcriptase RNase H-like" evidence="10">
    <location>
        <begin position="961"/>
        <end position="1064"/>
    </location>
</feature>
<accession>A0A699GYS2</accession>